<keyword evidence="1" id="KW-1133">Transmembrane helix</keyword>
<evidence type="ECO:0000256" key="1">
    <source>
        <dbReference type="SAM" id="Phobius"/>
    </source>
</evidence>
<dbReference type="Pfam" id="PF03929">
    <property type="entry name" value="PepSY_TM"/>
    <property type="match status" value="1"/>
</dbReference>
<feature type="transmembrane region" description="Helical" evidence="1">
    <location>
        <begin position="12"/>
        <end position="34"/>
    </location>
</feature>
<feature type="transmembrane region" description="Helical" evidence="1">
    <location>
        <begin position="219"/>
        <end position="242"/>
    </location>
</feature>
<feature type="transmembrane region" description="Helical" evidence="1">
    <location>
        <begin position="454"/>
        <end position="475"/>
    </location>
</feature>
<name>A0A160TJ22_9ZZZZ</name>
<feature type="transmembrane region" description="Helical" evidence="1">
    <location>
        <begin position="263"/>
        <end position="283"/>
    </location>
</feature>
<organism evidence="2">
    <name type="scientific">hydrothermal vent metagenome</name>
    <dbReference type="NCBI Taxonomy" id="652676"/>
    <lineage>
        <taxon>unclassified sequences</taxon>
        <taxon>metagenomes</taxon>
        <taxon>ecological metagenomes</taxon>
    </lineage>
</organism>
<dbReference type="AlphaFoldDB" id="A0A160TJ22"/>
<keyword evidence="1" id="KW-0472">Membrane</keyword>
<sequence length="490" mass="55092">MMLRPVLFLHRWLGIIIGALMTLWCLSGFVMMYVDYPRLMPAEQVRGLAPLHLPGGDSLAHVDLPAETPLSSAKLEMMAGRPVLRIVPMIDPTRPIAQMRMTPGGYDLSSGKAIATLPPADIRAIATSFGQRSGIAGPPASIAPTGMDQWTVQEFRRNQPLYRVDYDDPSATTIYVAGNSGEVVQQTTWFERFWGWLGAVPHWLYPTILRQNGEAWNQVVIWTSLIGCFLTLTGLWVGIARLRRRRDGSIGSPYRGLWWWHHMFGLFFGLLTLTWVASGLFSMNPWGFLDSMAGFAERQRLAGTVTWGDMRGAISRLDAMPAGTVRLESAPLGGRMFLVAIGQDGRMVRFGAGGRPEPLRAEALKDALRNGPPVVSLDRLSDEDAYYYTHKFPMKLPVWRAILSDAEATRLYIDPDSGKLIRAFDRNGRRFRWLQDGLHSLDFPILRSRPLWDIVVLLLLAAVTLVCGTGTWMGVRKVSRDWRRMRRRSK</sequence>
<proteinExistence type="predicted"/>
<keyword evidence="1" id="KW-0812">Transmembrane</keyword>
<gene>
    <name evidence="2" type="ORF">MGWOODY_Smn3184</name>
</gene>
<dbReference type="PANTHER" id="PTHR34219:SF6">
    <property type="entry name" value="BLR3280 PROTEIN"/>
    <property type="match status" value="1"/>
</dbReference>
<evidence type="ECO:0000313" key="2">
    <source>
        <dbReference type="EMBL" id="CUS43777.1"/>
    </source>
</evidence>
<dbReference type="PANTHER" id="PTHR34219">
    <property type="entry name" value="IRON-REGULATED INNER MEMBRANE PROTEIN-RELATED"/>
    <property type="match status" value="1"/>
</dbReference>
<dbReference type="EMBL" id="CZQE01000083">
    <property type="protein sequence ID" value="CUS43777.1"/>
    <property type="molecule type" value="Genomic_DNA"/>
</dbReference>
<protein>
    <submittedName>
        <fullName evidence="2">Optional hypothetical component of the B12 transporter BtuN</fullName>
    </submittedName>
</protein>
<accession>A0A160TJ22</accession>
<reference evidence="2" key="1">
    <citation type="submission" date="2015-10" db="EMBL/GenBank/DDBJ databases">
        <authorList>
            <person name="Gilbert D.G."/>
        </authorList>
    </citation>
    <scope>NUCLEOTIDE SEQUENCE</scope>
</reference>
<dbReference type="InterPro" id="IPR005625">
    <property type="entry name" value="PepSY-ass_TM"/>
</dbReference>